<dbReference type="Proteomes" id="UP001059380">
    <property type="component" value="Chromosome"/>
</dbReference>
<accession>A0A9J7BUT3</accession>
<reference evidence="1" key="1">
    <citation type="submission" date="2021-04" db="EMBL/GenBank/DDBJ databases">
        <title>Phylogenetic analysis of Acidobacteriaceae.</title>
        <authorList>
            <person name="Qiu L."/>
            <person name="Zhang Q."/>
        </authorList>
    </citation>
    <scope>NUCLEOTIDE SEQUENCE</scope>
    <source>
        <strain evidence="1">DSM 25168</strain>
    </source>
</reference>
<keyword evidence="2" id="KW-1185">Reference proteome</keyword>
<dbReference type="Gene3D" id="1.10.10.10">
    <property type="entry name" value="Winged helix-like DNA-binding domain superfamily/Winged helix DNA-binding domain"/>
    <property type="match status" value="1"/>
</dbReference>
<name>A0A9J7BUT3_9BACT</name>
<protein>
    <submittedName>
        <fullName evidence="1">Helix-turn-helix domain-containing protein</fullName>
    </submittedName>
</protein>
<dbReference type="KEGG" id="orp:MOP44_10670"/>
<dbReference type="AlphaFoldDB" id="A0A9J7BUT3"/>
<proteinExistence type="predicted"/>
<sequence length="99" mass="11262">MPVLDDYITDVLMRDLVGHDRKPAAFLLYVWLAAEQARRKSDVQVSYEDMAESIGISRSSAQAAVRWLLKRKLLVVKKQTVTATPKYTVRSPWRDGARG</sequence>
<organism evidence="1 2">
    <name type="scientific">Occallatibacter riparius</name>
    <dbReference type="NCBI Taxonomy" id="1002689"/>
    <lineage>
        <taxon>Bacteria</taxon>
        <taxon>Pseudomonadati</taxon>
        <taxon>Acidobacteriota</taxon>
        <taxon>Terriglobia</taxon>
        <taxon>Terriglobales</taxon>
        <taxon>Acidobacteriaceae</taxon>
        <taxon>Occallatibacter</taxon>
    </lineage>
</organism>
<dbReference type="EMBL" id="CP093313">
    <property type="protein sequence ID" value="UWZ86384.1"/>
    <property type="molecule type" value="Genomic_DNA"/>
</dbReference>
<evidence type="ECO:0000313" key="1">
    <source>
        <dbReference type="EMBL" id="UWZ86384.1"/>
    </source>
</evidence>
<dbReference type="InterPro" id="IPR036388">
    <property type="entry name" value="WH-like_DNA-bd_sf"/>
</dbReference>
<evidence type="ECO:0000313" key="2">
    <source>
        <dbReference type="Proteomes" id="UP001059380"/>
    </source>
</evidence>
<dbReference type="RefSeq" id="WP_260796024.1">
    <property type="nucleotide sequence ID" value="NZ_CP093313.1"/>
</dbReference>
<gene>
    <name evidence="1" type="ORF">MOP44_10670</name>
</gene>